<feature type="transmembrane region" description="Helical" evidence="8">
    <location>
        <begin position="101"/>
        <end position="120"/>
    </location>
</feature>
<gene>
    <name evidence="9" type="ORF">Q2T52_13565</name>
</gene>
<evidence type="ECO:0000256" key="1">
    <source>
        <dbReference type="ARBA" id="ARBA00004651"/>
    </source>
</evidence>
<evidence type="ECO:0000256" key="7">
    <source>
        <dbReference type="ARBA" id="ARBA00023136"/>
    </source>
</evidence>
<feature type="transmembrane region" description="Helical" evidence="8">
    <location>
        <begin position="126"/>
        <end position="147"/>
    </location>
</feature>
<dbReference type="PANTHER" id="PTHR30472">
    <property type="entry name" value="FERRIC ENTEROBACTIN TRANSPORT SYSTEM PERMEASE PROTEIN"/>
    <property type="match status" value="1"/>
</dbReference>
<evidence type="ECO:0000313" key="9">
    <source>
        <dbReference type="EMBL" id="MDO1583114.1"/>
    </source>
</evidence>
<evidence type="ECO:0000256" key="6">
    <source>
        <dbReference type="ARBA" id="ARBA00022989"/>
    </source>
</evidence>
<dbReference type="InterPro" id="IPR037294">
    <property type="entry name" value="ABC_BtuC-like"/>
</dbReference>
<reference evidence="9" key="2">
    <citation type="submission" date="2023-07" db="EMBL/GenBank/DDBJ databases">
        <authorList>
            <person name="Sun H."/>
        </authorList>
    </citation>
    <scope>NUCLEOTIDE SEQUENCE</scope>
    <source>
        <strain evidence="9">05753</strain>
    </source>
</reference>
<dbReference type="RefSeq" id="WP_302077307.1">
    <property type="nucleotide sequence ID" value="NZ_JAUKWQ010000004.1"/>
</dbReference>
<dbReference type="InterPro" id="IPR000522">
    <property type="entry name" value="ABC_transptr_permease_BtuC"/>
</dbReference>
<dbReference type="CDD" id="cd06550">
    <property type="entry name" value="TM_ABC_iron-siderophores_like"/>
    <property type="match status" value="1"/>
</dbReference>
<dbReference type="Proteomes" id="UP001169006">
    <property type="component" value="Unassembled WGS sequence"/>
</dbReference>
<keyword evidence="7 8" id="KW-0472">Membrane</keyword>
<dbReference type="SUPFAM" id="SSF81345">
    <property type="entry name" value="ABC transporter involved in vitamin B12 uptake, BtuC"/>
    <property type="match status" value="1"/>
</dbReference>
<organism evidence="9 10">
    <name type="scientific">Rhizobium oryzicola</name>
    <dbReference type="NCBI Taxonomy" id="1232668"/>
    <lineage>
        <taxon>Bacteria</taxon>
        <taxon>Pseudomonadati</taxon>
        <taxon>Pseudomonadota</taxon>
        <taxon>Alphaproteobacteria</taxon>
        <taxon>Hyphomicrobiales</taxon>
        <taxon>Rhizobiaceae</taxon>
        <taxon>Rhizobium/Agrobacterium group</taxon>
        <taxon>Rhizobium</taxon>
    </lineage>
</organism>
<name>A0ABT8SY39_9HYPH</name>
<dbReference type="EMBL" id="JAUKWQ010000004">
    <property type="protein sequence ID" value="MDO1583114.1"/>
    <property type="molecule type" value="Genomic_DNA"/>
</dbReference>
<evidence type="ECO:0000256" key="2">
    <source>
        <dbReference type="ARBA" id="ARBA00007935"/>
    </source>
</evidence>
<sequence length="344" mass="35119">MTRATFAGPLWAGNARAALLVTVLLALSAVIIAGGLTVGTKPLSPAQALSALIYPDGKLDSILVWTLRLPRSLAAFAGGAGLAVSGYLLQTLTRNPLAGPGLTGVSAGAVAPIVACFVFLPALSSIYYPIIGLIGGLGAAGATFWIARGGNARPLHLALAGISVSLFLGAITTYILLLSGPQVPSLLFWLSGGFQGRSWPQLFQMLPWVIGGTLLALFSHRILQILSLSDQAAAGMGLNLTLWKPLLLLIAALPVAGVAPVAGPVAFVGLSTPHIVRLLRPGGPAAAIVLNVALGGLMTVSADLVARSVALPKEIPVGIVTALIGGPIFVYLVQHRSLRLAGET</sequence>
<evidence type="ECO:0000256" key="4">
    <source>
        <dbReference type="ARBA" id="ARBA00022475"/>
    </source>
</evidence>
<evidence type="ECO:0000256" key="5">
    <source>
        <dbReference type="ARBA" id="ARBA00022692"/>
    </source>
</evidence>
<feature type="transmembrane region" description="Helical" evidence="8">
    <location>
        <begin position="246"/>
        <end position="270"/>
    </location>
</feature>
<accession>A0ABT8SY39</accession>
<reference evidence="9" key="1">
    <citation type="journal article" date="2015" name="Int. J. Syst. Evol. Microbiol.">
        <title>Rhizobium oryzicola sp. nov., potential plant-growth-promoting endophytic bacteria isolated from rice roots.</title>
        <authorList>
            <person name="Zhang X.X."/>
            <person name="Gao J.S."/>
            <person name="Cao Y.H."/>
            <person name="Sheirdil R.A."/>
            <person name="Wang X.C."/>
            <person name="Zhang L."/>
        </authorList>
    </citation>
    <scope>NUCLEOTIDE SEQUENCE</scope>
    <source>
        <strain evidence="9">05753</strain>
    </source>
</reference>
<evidence type="ECO:0000256" key="8">
    <source>
        <dbReference type="SAM" id="Phobius"/>
    </source>
</evidence>
<comment type="caution">
    <text evidence="9">The sequence shown here is derived from an EMBL/GenBank/DDBJ whole genome shotgun (WGS) entry which is preliminary data.</text>
</comment>
<evidence type="ECO:0000256" key="3">
    <source>
        <dbReference type="ARBA" id="ARBA00022448"/>
    </source>
</evidence>
<protein>
    <submittedName>
        <fullName evidence="9">Iron ABC transporter permease</fullName>
    </submittedName>
</protein>
<feature type="transmembrane region" description="Helical" evidence="8">
    <location>
        <begin position="159"/>
        <end position="179"/>
    </location>
</feature>
<dbReference type="Gene3D" id="1.10.3470.10">
    <property type="entry name" value="ABC transporter involved in vitamin B12 uptake, BtuC"/>
    <property type="match status" value="1"/>
</dbReference>
<comment type="similarity">
    <text evidence="2">Belongs to the binding-protein-dependent transport system permease family. FecCD subfamily.</text>
</comment>
<keyword evidence="5 8" id="KW-0812">Transmembrane</keyword>
<keyword evidence="6 8" id="KW-1133">Transmembrane helix</keyword>
<keyword evidence="3" id="KW-0813">Transport</keyword>
<keyword evidence="10" id="KW-1185">Reference proteome</keyword>
<dbReference type="Pfam" id="PF01032">
    <property type="entry name" value="FecCD"/>
    <property type="match status" value="1"/>
</dbReference>
<feature type="transmembrane region" description="Helical" evidence="8">
    <location>
        <begin position="317"/>
        <end position="334"/>
    </location>
</feature>
<keyword evidence="4" id="KW-1003">Cell membrane</keyword>
<evidence type="ECO:0000313" key="10">
    <source>
        <dbReference type="Proteomes" id="UP001169006"/>
    </source>
</evidence>
<feature type="transmembrane region" description="Helical" evidence="8">
    <location>
        <begin position="72"/>
        <end position="89"/>
    </location>
</feature>
<proteinExistence type="inferred from homology"/>
<feature type="transmembrane region" description="Helical" evidence="8">
    <location>
        <begin position="282"/>
        <end position="305"/>
    </location>
</feature>
<comment type="subcellular location">
    <subcellularLocation>
        <location evidence="1">Cell membrane</location>
        <topology evidence="1">Multi-pass membrane protein</topology>
    </subcellularLocation>
</comment>
<dbReference type="PANTHER" id="PTHR30472:SF1">
    <property type="entry name" value="FE(3+) DICITRATE TRANSPORT SYSTEM PERMEASE PROTEIN FECC-RELATED"/>
    <property type="match status" value="1"/>
</dbReference>